<organism evidence="1 2">
    <name type="scientific">Salinimicrobium catena</name>
    <dbReference type="NCBI Taxonomy" id="390640"/>
    <lineage>
        <taxon>Bacteria</taxon>
        <taxon>Pseudomonadati</taxon>
        <taxon>Bacteroidota</taxon>
        <taxon>Flavobacteriia</taxon>
        <taxon>Flavobacteriales</taxon>
        <taxon>Flavobacteriaceae</taxon>
        <taxon>Salinimicrobium</taxon>
    </lineage>
</organism>
<protein>
    <submittedName>
        <fullName evidence="1">Uncharacterized protein</fullName>
    </submittedName>
</protein>
<keyword evidence="2" id="KW-1185">Reference proteome</keyword>
<evidence type="ECO:0000313" key="2">
    <source>
        <dbReference type="Proteomes" id="UP000199448"/>
    </source>
</evidence>
<proteinExistence type="predicted"/>
<reference evidence="1 2" key="1">
    <citation type="submission" date="2016-10" db="EMBL/GenBank/DDBJ databases">
        <authorList>
            <person name="de Groot N.N."/>
        </authorList>
    </citation>
    <scope>NUCLEOTIDE SEQUENCE [LARGE SCALE GENOMIC DNA]</scope>
    <source>
        <strain evidence="1 2">DSM 23553</strain>
    </source>
</reference>
<dbReference type="AlphaFoldDB" id="A0A1H5J117"/>
<dbReference type="EMBL" id="FNUG01000001">
    <property type="protein sequence ID" value="SEE45977.1"/>
    <property type="molecule type" value="Genomic_DNA"/>
</dbReference>
<dbReference type="Proteomes" id="UP000199448">
    <property type="component" value="Unassembled WGS sequence"/>
</dbReference>
<sequence length="57" mass="6764">MKLRQTWQNGTGRSSKDLNKSILNKAFYKKTRESGFEYFIKFRLVLPRQIDEDPAVL</sequence>
<gene>
    <name evidence="1" type="ORF">SAMN04488034_101586</name>
</gene>
<accession>A0A1H5J117</accession>
<name>A0A1H5J117_9FLAO</name>
<evidence type="ECO:0000313" key="1">
    <source>
        <dbReference type="EMBL" id="SEE45977.1"/>
    </source>
</evidence>